<evidence type="ECO:0000313" key="5">
    <source>
        <dbReference type="Proteomes" id="UP001200313"/>
    </source>
</evidence>
<dbReference type="PANTHER" id="PTHR33279:SF6">
    <property type="entry name" value="SULFUR CARRIER PROTEIN YEDF-RELATED"/>
    <property type="match status" value="1"/>
</dbReference>
<accession>A0AAW5JUE2</accession>
<dbReference type="InterPro" id="IPR036868">
    <property type="entry name" value="TusA-like_sf"/>
</dbReference>
<dbReference type="PANTHER" id="PTHR33279">
    <property type="entry name" value="SULFUR CARRIER PROTEIN YEDF-RELATED"/>
    <property type="match status" value="1"/>
</dbReference>
<dbReference type="Gene3D" id="3.30.110.40">
    <property type="entry name" value="TusA-like domain"/>
    <property type="match status" value="1"/>
</dbReference>
<evidence type="ECO:0000313" key="4">
    <source>
        <dbReference type="EMBL" id="MCQ4770795.1"/>
    </source>
</evidence>
<evidence type="ECO:0000313" key="3">
    <source>
        <dbReference type="EMBL" id="MCG4529136.1"/>
    </source>
</evidence>
<organism evidence="4 6">
    <name type="scientific">Intestinimonas massiliensis</name>
    <name type="common">ex Afouda et al. 2020</name>
    <dbReference type="NCBI Taxonomy" id="1673721"/>
    <lineage>
        <taxon>Bacteria</taxon>
        <taxon>Bacillati</taxon>
        <taxon>Bacillota</taxon>
        <taxon>Clostridia</taxon>
        <taxon>Eubacteriales</taxon>
        <taxon>Intestinimonas</taxon>
    </lineage>
</organism>
<evidence type="ECO:0000313" key="6">
    <source>
        <dbReference type="Proteomes" id="UP001204562"/>
    </source>
</evidence>
<dbReference type="CDD" id="cd03421">
    <property type="entry name" value="SirA_like_N"/>
    <property type="match status" value="1"/>
</dbReference>
<reference evidence="4" key="2">
    <citation type="submission" date="2022-06" db="EMBL/GenBank/DDBJ databases">
        <title>Isolation of gut microbiota from human fecal samples.</title>
        <authorList>
            <person name="Pamer E.G."/>
            <person name="Barat B."/>
            <person name="Waligurski E."/>
            <person name="Medina S."/>
            <person name="Paddock L."/>
            <person name="Mostad J."/>
        </authorList>
    </citation>
    <scope>NUCLEOTIDE SEQUENCE</scope>
    <source>
        <strain evidence="4">DFI.9.91</strain>
    </source>
</reference>
<dbReference type="InterPro" id="IPR001455">
    <property type="entry name" value="TusA-like"/>
</dbReference>
<proteinExistence type="inferred from homology"/>
<feature type="domain" description="UPF0033" evidence="2">
    <location>
        <begin position="3"/>
        <end position="68"/>
    </location>
</feature>
<dbReference type="Proteomes" id="UP001200313">
    <property type="component" value="Unassembled WGS sequence"/>
</dbReference>
<comment type="caution">
    <text evidence="4">The sequence shown here is derived from an EMBL/GenBank/DDBJ whole genome shotgun (WGS) entry which is preliminary data.</text>
</comment>
<evidence type="ECO:0000259" key="2">
    <source>
        <dbReference type="Pfam" id="PF01206"/>
    </source>
</evidence>
<name>A0AAW5JUE2_9FIRM</name>
<dbReference type="RefSeq" id="WP_238075369.1">
    <property type="nucleotide sequence ID" value="NZ_JAKNJB010000063.1"/>
</dbReference>
<dbReference type="SUPFAM" id="SSF64307">
    <property type="entry name" value="SirA-like"/>
    <property type="match status" value="1"/>
</dbReference>
<dbReference type="EMBL" id="JAKNJB010000063">
    <property type="protein sequence ID" value="MCG4529136.1"/>
    <property type="molecule type" value="Genomic_DNA"/>
</dbReference>
<dbReference type="EMBL" id="JANFYS010000019">
    <property type="protein sequence ID" value="MCQ4770795.1"/>
    <property type="molecule type" value="Genomic_DNA"/>
</dbReference>
<dbReference type="Pfam" id="PF01206">
    <property type="entry name" value="TusA"/>
    <property type="match status" value="1"/>
</dbReference>
<dbReference type="Proteomes" id="UP001204562">
    <property type="component" value="Unassembled WGS sequence"/>
</dbReference>
<gene>
    <name evidence="3" type="ORF">L0P79_19075</name>
    <name evidence="4" type="ORF">NE579_10000</name>
</gene>
<protein>
    <submittedName>
        <fullName evidence="4">Sulfurtransferase TusA family protein</fullName>
    </submittedName>
</protein>
<sequence length="68" mass="7556">MNTLDARGLSCPEPVVMLRKAMASQEPAYQIVVDNPTSRENVTRYAEHQGYQVACVEHGGEYTLSITK</sequence>
<keyword evidence="5" id="KW-1185">Reference proteome</keyword>
<reference evidence="3 5" key="1">
    <citation type="submission" date="2022-01" db="EMBL/GenBank/DDBJ databases">
        <title>Collection of gut derived symbiotic bacterial strains cultured from healthy donors.</title>
        <authorList>
            <person name="Lin H."/>
            <person name="Kohout C."/>
            <person name="Waligurski E."/>
            <person name="Pamer E.G."/>
        </authorList>
    </citation>
    <scope>NUCLEOTIDE SEQUENCE [LARGE SCALE GENOMIC DNA]</scope>
    <source>
        <strain evidence="3 5">DFI.3.7</strain>
    </source>
</reference>
<comment type="similarity">
    <text evidence="1">Belongs to the sulfur carrier protein TusA family.</text>
</comment>
<dbReference type="AlphaFoldDB" id="A0AAW5JUE2"/>
<evidence type="ECO:0000256" key="1">
    <source>
        <dbReference type="ARBA" id="ARBA00008984"/>
    </source>
</evidence>